<comment type="catalytic activity">
    <reaction evidence="26">
        <text>1-hexadecanoyl-2-(9Z-octadecenoyl)-sn-glycero-3-phospho-(1'-sn-glycerol) + H2O = 1-hexadecanoyl-sn-glycero-3-phospho-(1'-sn-glycerol) + (9Z)-octadecenoate + H(+)</text>
        <dbReference type="Rhea" id="RHEA:40919"/>
        <dbReference type="ChEBI" id="CHEBI:15377"/>
        <dbReference type="ChEBI" id="CHEBI:15378"/>
        <dbReference type="ChEBI" id="CHEBI:30823"/>
        <dbReference type="ChEBI" id="CHEBI:72841"/>
        <dbReference type="ChEBI" id="CHEBI:75158"/>
    </reaction>
    <physiologicalReaction direction="left-to-right" evidence="26">
        <dbReference type="Rhea" id="RHEA:40920"/>
    </physiologicalReaction>
</comment>
<dbReference type="PANTHER" id="PTHR21325">
    <property type="entry name" value="PHOSPHOLIPASE B, PLB1"/>
    <property type="match status" value="1"/>
</dbReference>
<evidence type="ECO:0000256" key="13">
    <source>
        <dbReference type="ARBA" id="ARBA00023369"/>
    </source>
</evidence>
<dbReference type="Proteomes" id="UP000663828">
    <property type="component" value="Unassembled WGS sequence"/>
</dbReference>
<comment type="catalytic activity">
    <reaction evidence="30">
        <text>1-hexadecanoyl-2-(9Z,12Z-octadecadienoyl)-sn-glycero-3-phosphocholine + H2O = 2-(9Z,12Z-octadecadienoyl)-sn-glycero-3-phosphocholine + hexadecanoate + H(+)</text>
        <dbReference type="Rhea" id="RHEA:40971"/>
        <dbReference type="ChEBI" id="CHEBI:7896"/>
        <dbReference type="ChEBI" id="CHEBI:15377"/>
        <dbReference type="ChEBI" id="CHEBI:15378"/>
        <dbReference type="ChEBI" id="CHEBI:73002"/>
        <dbReference type="ChEBI" id="CHEBI:76084"/>
    </reaction>
    <physiologicalReaction direction="left-to-right" evidence="30">
        <dbReference type="Rhea" id="RHEA:40972"/>
    </physiologicalReaction>
</comment>
<evidence type="ECO:0000256" key="6">
    <source>
        <dbReference type="ARBA" id="ARBA00022729"/>
    </source>
</evidence>
<evidence type="ECO:0000256" key="2">
    <source>
        <dbReference type="ARBA" id="ARBA00009979"/>
    </source>
</evidence>
<keyword evidence="12" id="KW-0325">Glycoprotein</keyword>
<keyword evidence="7" id="KW-0677">Repeat</keyword>
<evidence type="ECO:0000256" key="34">
    <source>
        <dbReference type="ARBA" id="ARBA00048613"/>
    </source>
</evidence>
<dbReference type="InterPro" id="IPR036514">
    <property type="entry name" value="SGNH_hydro_sf"/>
</dbReference>
<evidence type="ECO:0000256" key="28">
    <source>
        <dbReference type="ARBA" id="ARBA00048058"/>
    </source>
</evidence>
<evidence type="ECO:0000256" key="17">
    <source>
        <dbReference type="ARBA" id="ARBA00031182"/>
    </source>
</evidence>
<evidence type="ECO:0000256" key="24">
    <source>
        <dbReference type="ARBA" id="ARBA00047459"/>
    </source>
</evidence>
<dbReference type="InterPro" id="IPR035547">
    <property type="entry name" value="Phospholipase_B"/>
</dbReference>
<keyword evidence="4" id="KW-1003">Cell membrane</keyword>
<dbReference type="Pfam" id="PF00657">
    <property type="entry name" value="Lipase_GDSL"/>
    <property type="match status" value="1"/>
</dbReference>
<keyword evidence="5 44" id="KW-0812">Transmembrane</keyword>
<evidence type="ECO:0000256" key="38">
    <source>
        <dbReference type="ARBA" id="ARBA00048872"/>
    </source>
</evidence>
<dbReference type="PANTHER" id="PTHR21325:SF31">
    <property type="entry name" value="GH22081P-RELATED"/>
    <property type="match status" value="1"/>
</dbReference>
<evidence type="ECO:0000256" key="31">
    <source>
        <dbReference type="ARBA" id="ARBA00048374"/>
    </source>
</evidence>
<evidence type="ECO:0000256" key="8">
    <source>
        <dbReference type="ARBA" id="ARBA00022801"/>
    </source>
</evidence>
<keyword evidence="9 44" id="KW-1133">Transmembrane helix</keyword>
<comment type="catalytic activity">
    <reaction evidence="23">
        <text>1-(9Z-octadecenoyl)-glycerol + H2O = glycerol + (9Z)-octadecenoate + H(+)</text>
        <dbReference type="Rhea" id="RHEA:38487"/>
        <dbReference type="ChEBI" id="CHEBI:15377"/>
        <dbReference type="ChEBI" id="CHEBI:15378"/>
        <dbReference type="ChEBI" id="CHEBI:17754"/>
        <dbReference type="ChEBI" id="CHEBI:30823"/>
        <dbReference type="ChEBI" id="CHEBI:75342"/>
    </reaction>
    <physiologicalReaction direction="left-to-right" evidence="23">
        <dbReference type="Rhea" id="RHEA:38488"/>
    </physiologicalReaction>
</comment>
<dbReference type="EMBL" id="CAJNOR010004665">
    <property type="protein sequence ID" value="CAF1519641.1"/>
    <property type="molecule type" value="Genomic_DNA"/>
</dbReference>
<comment type="catalytic activity">
    <reaction evidence="36">
        <text>1-hexadecanoyl-2-(9Z-octadecenoyl)-sn-glycero-3-phosphocholine + H2O = 1-hexadecanoyl-sn-glycero-3-phosphocholine + (9Z)-octadecenoate + H(+)</text>
        <dbReference type="Rhea" id="RHEA:38779"/>
        <dbReference type="ChEBI" id="CHEBI:15377"/>
        <dbReference type="ChEBI" id="CHEBI:15378"/>
        <dbReference type="ChEBI" id="CHEBI:30823"/>
        <dbReference type="ChEBI" id="CHEBI:72998"/>
        <dbReference type="ChEBI" id="CHEBI:73001"/>
    </reaction>
    <physiologicalReaction direction="left-to-right" evidence="36">
        <dbReference type="Rhea" id="RHEA:38780"/>
    </physiologicalReaction>
</comment>
<evidence type="ECO:0000256" key="44">
    <source>
        <dbReference type="SAM" id="Phobius"/>
    </source>
</evidence>
<evidence type="ECO:0000256" key="15">
    <source>
        <dbReference type="ARBA" id="ARBA00023422"/>
    </source>
</evidence>
<evidence type="ECO:0000256" key="35">
    <source>
        <dbReference type="ARBA" id="ARBA00048656"/>
    </source>
</evidence>
<accession>A0A815UWK6</accession>
<comment type="subcellular location">
    <subcellularLocation>
        <location evidence="1">Apical cell membrane</location>
        <topology evidence="1">Single-pass type I membrane protein</topology>
    </subcellularLocation>
</comment>
<evidence type="ECO:0000313" key="46">
    <source>
        <dbReference type="EMBL" id="CAF1519641.1"/>
    </source>
</evidence>
<dbReference type="Gene3D" id="3.40.50.1110">
    <property type="entry name" value="SGNH hydrolase"/>
    <property type="match status" value="1"/>
</dbReference>
<evidence type="ECO:0000256" key="39">
    <source>
        <dbReference type="ARBA" id="ARBA00048939"/>
    </source>
</evidence>
<evidence type="ECO:0000256" key="25">
    <source>
        <dbReference type="ARBA" id="ARBA00048011"/>
    </source>
</evidence>
<comment type="catalytic activity">
    <reaction evidence="13">
        <text>a triacylglycerol + H2O = a diacylglycerol + a fatty acid + H(+)</text>
        <dbReference type="Rhea" id="RHEA:12044"/>
        <dbReference type="ChEBI" id="CHEBI:15377"/>
        <dbReference type="ChEBI" id="CHEBI:15378"/>
        <dbReference type="ChEBI" id="CHEBI:17855"/>
        <dbReference type="ChEBI" id="CHEBI:18035"/>
        <dbReference type="ChEBI" id="CHEBI:28868"/>
        <dbReference type="EC" id="3.1.1.3"/>
    </reaction>
    <physiologicalReaction direction="left-to-right" evidence="13">
        <dbReference type="Rhea" id="RHEA:12045"/>
    </physiologicalReaction>
</comment>
<evidence type="ECO:0000256" key="43">
    <source>
        <dbReference type="SAM" id="MobiDB-lite"/>
    </source>
</evidence>
<keyword evidence="6 45" id="KW-0732">Signal</keyword>
<evidence type="ECO:0000256" key="11">
    <source>
        <dbReference type="ARBA" id="ARBA00023136"/>
    </source>
</evidence>
<comment type="catalytic activity">
    <reaction evidence="28">
        <text>1,2-di-(9Z-octadecenoyl)-sn-glycero-3-phosphocholine + H2O = 1-(9Z-octadecenoyl)-sn-glycero-3-phosphocholine + (9Z)-octadecenoate + H(+)</text>
        <dbReference type="Rhea" id="RHEA:40923"/>
        <dbReference type="ChEBI" id="CHEBI:15377"/>
        <dbReference type="ChEBI" id="CHEBI:15378"/>
        <dbReference type="ChEBI" id="CHEBI:28610"/>
        <dbReference type="ChEBI" id="CHEBI:30823"/>
        <dbReference type="ChEBI" id="CHEBI:74669"/>
    </reaction>
    <physiologicalReaction direction="left-to-right" evidence="28">
        <dbReference type="Rhea" id="RHEA:40924"/>
    </physiologicalReaction>
</comment>
<keyword evidence="11 44" id="KW-0472">Membrane</keyword>
<keyword evidence="8" id="KW-0378">Hydrolase</keyword>
<comment type="catalytic activity">
    <reaction evidence="21">
        <text>1-hexadecanoyl-2-(9Z)-octadecenoyl-3-octadecanoyl-sn-glycerol + H2O = 2-(9Z-octadecenoyl)-3-octadecanoyl-sn-glycerol + hexadecanoate + H(+)</text>
        <dbReference type="Rhea" id="RHEA:41107"/>
        <dbReference type="ChEBI" id="CHEBI:7896"/>
        <dbReference type="ChEBI" id="CHEBI:15377"/>
        <dbReference type="ChEBI" id="CHEBI:15378"/>
        <dbReference type="ChEBI" id="CHEBI:75558"/>
        <dbReference type="ChEBI" id="CHEBI:77623"/>
    </reaction>
    <physiologicalReaction direction="left-to-right" evidence="21">
        <dbReference type="Rhea" id="RHEA:41108"/>
    </physiologicalReaction>
</comment>
<comment type="function">
    <text evidence="20">Calcium-independent membrane-associated phospholipase that catalyzes complete diacylation of phospholipids by hydrolyzing both sn-1 and sn-2 fatty acyl chains attached to the glycerol backbone (phospholipase B activity). Has dual phospholipase and lysophospholipase activities toward diacylphospholipids. Preferentially cleaves sn-2 ester bonds over sn-1 bonds. Acts as a lipase toward glycerolipid substrates. Hydrolyzes fatty acyl chains of diacylglycerols with preference for the sn-2 position and of triacylglycerols with not positional selectivity. May also hydrolyze long chain retinyl esters such as retinyl palmitate. May contribute to digestion of dietary phospholipids, glycerolipids and retinoids, facilitating lipid absorption at the brush border.</text>
</comment>
<evidence type="ECO:0000256" key="23">
    <source>
        <dbReference type="ARBA" id="ARBA00047438"/>
    </source>
</evidence>
<evidence type="ECO:0000256" key="5">
    <source>
        <dbReference type="ARBA" id="ARBA00022692"/>
    </source>
</evidence>
<evidence type="ECO:0000256" key="29">
    <source>
        <dbReference type="ARBA" id="ARBA00048227"/>
    </source>
</evidence>
<comment type="catalytic activity">
    <reaction evidence="14">
        <text>1-hexadecanoyl-2-(9Z,12Z-octadecadienoyl)-sn-glycero-3-phosphocholine + H2O = (9Z,12Z)-octadecadienoate + 1-hexadecanoyl-sn-glycero-3-phosphocholine + H(+)</text>
        <dbReference type="Rhea" id="RHEA:40811"/>
        <dbReference type="ChEBI" id="CHEBI:15377"/>
        <dbReference type="ChEBI" id="CHEBI:15378"/>
        <dbReference type="ChEBI" id="CHEBI:30245"/>
        <dbReference type="ChEBI" id="CHEBI:72998"/>
        <dbReference type="ChEBI" id="CHEBI:73002"/>
    </reaction>
    <physiologicalReaction direction="left-to-right" evidence="14">
        <dbReference type="Rhea" id="RHEA:40812"/>
    </physiologicalReaction>
</comment>
<feature type="region of interest" description="Disordered" evidence="43">
    <location>
        <begin position="432"/>
        <end position="472"/>
    </location>
</feature>
<feature type="compositionally biased region" description="Low complexity" evidence="43">
    <location>
        <begin position="445"/>
        <end position="455"/>
    </location>
</feature>
<evidence type="ECO:0000313" key="47">
    <source>
        <dbReference type="Proteomes" id="UP000663828"/>
    </source>
</evidence>
<comment type="catalytic activity">
    <reaction evidence="31">
        <text>1-octadecanoyl-2-(9Z,12Z)-octadecadienoyl-sn-glycerol + H2O = 1-octadecanoyl-sn-glycerol + (9Z,12Z)-octadecadienoate + H(+)</text>
        <dbReference type="Rhea" id="RHEA:40927"/>
        <dbReference type="ChEBI" id="CHEBI:15377"/>
        <dbReference type="ChEBI" id="CHEBI:15378"/>
        <dbReference type="ChEBI" id="CHEBI:30245"/>
        <dbReference type="ChEBI" id="CHEBI:75550"/>
        <dbReference type="ChEBI" id="CHEBI:77097"/>
    </reaction>
    <physiologicalReaction direction="left-to-right" evidence="31">
        <dbReference type="Rhea" id="RHEA:40928"/>
    </physiologicalReaction>
</comment>
<evidence type="ECO:0000256" key="45">
    <source>
        <dbReference type="SAM" id="SignalP"/>
    </source>
</evidence>
<comment type="catalytic activity">
    <reaction evidence="32">
        <text>1,2,3-tri-(9Z-octadecenoyl)-glycerol + H2O = di-(9Z)-octadecenoylglycerol + (9Z)-octadecenoate + H(+)</text>
        <dbReference type="Rhea" id="RHEA:38575"/>
        <dbReference type="ChEBI" id="CHEBI:15377"/>
        <dbReference type="ChEBI" id="CHEBI:15378"/>
        <dbReference type="ChEBI" id="CHEBI:30823"/>
        <dbReference type="ChEBI" id="CHEBI:53753"/>
        <dbReference type="ChEBI" id="CHEBI:75945"/>
    </reaction>
    <physiologicalReaction direction="left-to-right" evidence="32">
        <dbReference type="Rhea" id="RHEA:38576"/>
    </physiologicalReaction>
</comment>
<evidence type="ECO:0000256" key="37">
    <source>
        <dbReference type="ARBA" id="ARBA00048869"/>
    </source>
</evidence>
<feature type="signal peptide" evidence="45">
    <location>
        <begin position="1"/>
        <end position="20"/>
    </location>
</feature>
<name>A0A815UWK6_ADIRI</name>
<comment type="catalytic activity">
    <reaction evidence="15">
        <text>a 1,2-diacyl-sn-glycero-3-phosphocholine + H2O = a 1-acyl-sn-glycero-3-phosphocholine + a fatty acid + H(+)</text>
        <dbReference type="Rhea" id="RHEA:15801"/>
        <dbReference type="ChEBI" id="CHEBI:15377"/>
        <dbReference type="ChEBI" id="CHEBI:15378"/>
        <dbReference type="ChEBI" id="CHEBI:28868"/>
        <dbReference type="ChEBI" id="CHEBI:57643"/>
        <dbReference type="ChEBI" id="CHEBI:58168"/>
        <dbReference type="EC" id="3.1.1.4"/>
    </reaction>
    <physiologicalReaction direction="left-to-right" evidence="15">
        <dbReference type="Rhea" id="RHEA:15802"/>
    </physiologicalReaction>
</comment>
<evidence type="ECO:0000256" key="42">
    <source>
        <dbReference type="ARBA" id="ARBA00049461"/>
    </source>
</evidence>
<evidence type="ECO:0000256" key="10">
    <source>
        <dbReference type="ARBA" id="ARBA00023098"/>
    </source>
</evidence>
<proteinExistence type="inferred from homology"/>
<evidence type="ECO:0000256" key="30">
    <source>
        <dbReference type="ARBA" id="ARBA00048362"/>
    </source>
</evidence>
<dbReference type="GO" id="GO:0004623">
    <property type="term" value="F:phospholipase A2 activity"/>
    <property type="evidence" value="ECO:0007669"/>
    <property type="project" value="UniProtKB-EC"/>
</dbReference>
<comment type="catalytic activity">
    <reaction evidence="34">
        <text>1-hexadecanoyl-2-(9Z-octadecenoyl)-sn-glycero-3-phosphoethanolamine + H2O = 1-hexadecanoyl-sn-glycero-3-phosphoethanolamine + (9Z)-octadecenoate + H(+)</text>
        <dbReference type="Rhea" id="RHEA:40911"/>
        <dbReference type="ChEBI" id="CHEBI:15377"/>
        <dbReference type="ChEBI" id="CHEBI:15378"/>
        <dbReference type="ChEBI" id="CHEBI:30823"/>
        <dbReference type="ChEBI" id="CHEBI:73004"/>
        <dbReference type="ChEBI" id="CHEBI:73007"/>
    </reaction>
    <physiologicalReaction direction="left-to-right" evidence="34">
        <dbReference type="Rhea" id="RHEA:40912"/>
    </physiologicalReaction>
</comment>
<evidence type="ECO:0000256" key="14">
    <source>
        <dbReference type="ARBA" id="ARBA00023408"/>
    </source>
</evidence>
<comment type="catalytic activity">
    <reaction evidence="22">
        <text>1,3-dihexadecanoyl-2-(9Z-octadecenoyl)glycerol + H2O = 1-hexadecanoyl-2-(9Z-octadecenoyl)-glycerol + hexadecanoate + H(+)</text>
        <dbReference type="Rhea" id="RHEA:40979"/>
        <dbReference type="ChEBI" id="CHEBI:7896"/>
        <dbReference type="ChEBI" id="CHEBI:15377"/>
        <dbReference type="ChEBI" id="CHEBI:15378"/>
        <dbReference type="ChEBI" id="CHEBI:75585"/>
        <dbReference type="ChEBI" id="CHEBI:75688"/>
    </reaction>
    <physiologicalReaction direction="left-to-right" evidence="22">
        <dbReference type="Rhea" id="RHEA:40980"/>
    </physiologicalReaction>
</comment>
<evidence type="ECO:0000256" key="3">
    <source>
        <dbReference type="ARBA" id="ARBA00015133"/>
    </source>
</evidence>
<comment type="catalytic activity">
    <reaction evidence="24">
        <text>1-hexadecanoyl-2-(9Z)-octadecenoyl-3-octadecanoyl-sn-glycerol + H2O = 1-hexadecanoyl-2-(9Z-octadecenoyl)-sn-glycerol + octadecanoate + H(+)</text>
        <dbReference type="Rhea" id="RHEA:41111"/>
        <dbReference type="ChEBI" id="CHEBI:15377"/>
        <dbReference type="ChEBI" id="CHEBI:15378"/>
        <dbReference type="ChEBI" id="CHEBI:25629"/>
        <dbReference type="ChEBI" id="CHEBI:75466"/>
        <dbReference type="ChEBI" id="CHEBI:77623"/>
    </reaction>
    <physiologicalReaction direction="left-to-right" evidence="24">
        <dbReference type="Rhea" id="RHEA:41112"/>
    </physiologicalReaction>
</comment>
<evidence type="ECO:0000256" key="12">
    <source>
        <dbReference type="ARBA" id="ARBA00023180"/>
    </source>
</evidence>
<comment type="catalytic activity">
    <reaction evidence="42">
        <text>2-(9Z-octadecenoyl)-glycerol + H2O = glycerol + (9Z)-octadecenoate + H(+)</text>
        <dbReference type="Rhea" id="RHEA:38491"/>
        <dbReference type="ChEBI" id="CHEBI:15377"/>
        <dbReference type="ChEBI" id="CHEBI:15378"/>
        <dbReference type="ChEBI" id="CHEBI:17754"/>
        <dbReference type="ChEBI" id="CHEBI:30823"/>
        <dbReference type="ChEBI" id="CHEBI:73990"/>
    </reaction>
    <physiologicalReaction direction="left-to-right" evidence="42">
        <dbReference type="Rhea" id="RHEA:38492"/>
    </physiologicalReaction>
</comment>
<evidence type="ECO:0000256" key="16">
    <source>
        <dbReference type="ARBA" id="ARBA00029723"/>
    </source>
</evidence>
<keyword evidence="47" id="KW-1185">Reference proteome</keyword>
<comment type="catalytic activity">
    <reaction evidence="40">
        <text>1,2-dihexadecanoyl-sn-glycero-3-phosphocholine + 2 H2O = sn-glycerol 3-phosphocholine + 2 hexadecanoate + 2 H(+)</text>
        <dbReference type="Rhea" id="RHEA:40975"/>
        <dbReference type="ChEBI" id="CHEBI:7896"/>
        <dbReference type="ChEBI" id="CHEBI:15377"/>
        <dbReference type="ChEBI" id="CHEBI:15378"/>
        <dbReference type="ChEBI" id="CHEBI:16870"/>
        <dbReference type="ChEBI" id="CHEBI:72999"/>
    </reaction>
    <physiologicalReaction direction="left-to-right" evidence="40">
        <dbReference type="Rhea" id="RHEA:40976"/>
    </physiologicalReaction>
</comment>
<keyword evidence="10" id="KW-0443">Lipid metabolism</keyword>
<dbReference type="GO" id="GO:0004806">
    <property type="term" value="F:triacylglycerol lipase activity"/>
    <property type="evidence" value="ECO:0007669"/>
    <property type="project" value="UniProtKB-EC"/>
</dbReference>
<dbReference type="FunFam" id="3.40.50.1110:FF:000005">
    <property type="entry name" value="Phospholipase B1"/>
    <property type="match status" value="1"/>
</dbReference>
<evidence type="ECO:0000256" key="22">
    <source>
        <dbReference type="ARBA" id="ARBA00047363"/>
    </source>
</evidence>
<gene>
    <name evidence="46" type="ORF">XAT740_LOCUS40713</name>
</gene>
<evidence type="ECO:0000256" key="32">
    <source>
        <dbReference type="ARBA" id="ARBA00048386"/>
    </source>
</evidence>
<dbReference type="GO" id="GO:0004622">
    <property type="term" value="F:phosphatidylcholine lysophospholipase activity"/>
    <property type="evidence" value="ECO:0007669"/>
    <property type="project" value="UniProtKB-EC"/>
</dbReference>
<evidence type="ECO:0000256" key="4">
    <source>
        <dbReference type="ARBA" id="ARBA00022475"/>
    </source>
</evidence>
<evidence type="ECO:0000256" key="9">
    <source>
        <dbReference type="ARBA" id="ARBA00022989"/>
    </source>
</evidence>
<reference evidence="46" key="1">
    <citation type="submission" date="2021-02" db="EMBL/GenBank/DDBJ databases">
        <authorList>
            <person name="Nowell W R."/>
        </authorList>
    </citation>
    <scope>NUCLEOTIDE SEQUENCE</scope>
</reference>
<evidence type="ECO:0000256" key="26">
    <source>
        <dbReference type="ARBA" id="ARBA00048015"/>
    </source>
</evidence>
<comment type="catalytic activity">
    <reaction evidence="39">
        <text>1-hexadecanoyl-2-(9Z)-octadecenoyl-3-octadecanoyl-sn-glycerol + H2O = 1-hexadecanoyl-3-octadecanoyl-sn-glycerol + (9Z)-octadecenoate + H(+)</text>
        <dbReference type="Rhea" id="RHEA:41103"/>
        <dbReference type="ChEBI" id="CHEBI:15377"/>
        <dbReference type="ChEBI" id="CHEBI:15378"/>
        <dbReference type="ChEBI" id="CHEBI:30823"/>
        <dbReference type="ChEBI" id="CHEBI:77623"/>
        <dbReference type="ChEBI" id="CHEBI:77624"/>
    </reaction>
    <physiologicalReaction direction="left-to-right" evidence="39">
        <dbReference type="Rhea" id="RHEA:41104"/>
    </physiologicalReaction>
</comment>
<dbReference type="GO" id="GO:0016324">
    <property type="term" value="C:apical plasma membrane"/>
    <property type="evidence" value="ECO:0007669"/>
    <property type="project" value="UniProtKB-SubCell"/>
</dbReference>
<comment type="catalytic activity">
    <reaction evidence="27">
        <text>a 1-O-alkyl-2-acyl-sn-glycero-3-phosphocholine + H2O = a 1-O-alkyl-sn-glycero-3-phosphocholine + a fatty acid + H(+)</text>
        <dbReference type="Rhea" id="RHEA:36231"/>
        <dbReference type="ChEBI" id="CHEBI:15377"/>
        <dbReference type="ChEBI" id="CHEBI:15378"/>
        <dbReference type="ChEBI" id="CHEBI:28868"/>
        <dbReference type="ChEBI" id="CHEBI:30909"/>
        <dbReference type="ChEBI" id="CHEBI:36702"/>
        <dbReference type="EC" id="3.1.1.4"/>
    </reaction>
    <physiologicalReaction direction="left-to-right" evidence="27">
        <dbReference type="Rhea" id="RHEA:36232"/>
    </physiologicalReaction>
</comment>
<evidence type="ECO:0000256" key="19">
    <source>
        <dbReference type="ARBA" id="ARBA00033022"/>
    </source>
</evidence>
<evidence type="ECO:0000256" key="20">
    <source>
        <dbReference type="ARBA" id="ARBA00045916"/>
    </source>
</evidence>
<organism evidence="46 47">
    <name type="scientific">Adineta ricciae</name>
    <name type="common">Rotifer</name>
    <dbReference type="NCBI Taxonomy" id="249248"/>
    <lineage>
        <taxon>Eukaryota</taxon>
        <taxon>Metazoa</taxon>
        <taxon>Spiralia</taxon>
        <taxon>Gnathifera</taxon>
        <taxon>Rotifera</taxon>
        <taxon>Eurotatoria</taxon>
        <taxon>Bdelloidea</taxon>
        <taxon>Adinetida</taxon>
        <taxon>Adinetidae</taxon>
        <taxon>Adineta</taxon>
    </lineage>
</organism>
<comment type="catalytic activity">
    <reaction evidence="25">
        <text>2,3-di-(9Z)-octadecenoyl-sn-glycerol + H2O = 3-(9Z-octadecenoyl)-sn-glycerol + (9Z)-octadecenoate + H(+)</text>
        <dbReference type="Rhea" id="RHEA:42604"/>
        <dbReference type="ChEBI" id="CHEBI:15377"/>
        <dbReference type="ChEBI" id="CHEBI:15378"/>
        <dbReference type="ChEBI" id="CHEBI:30823"/>
        <dbReference type="ChEBI" id="CHEBI:75824"/>
        <dbReference type="ChEBI" id="CHEBI:75938"/>
    </reaction>
    <physiologicalReaction direction="left-to-right" evidence="25">
        <dbReference type="Rhea" id="RHEA:42605"/>
    </physiologicalReaction>
</comment>
<dbReference type="InterPro" id="IPR038885">
    <property type="entry name" value="PLB1"/>
</dbReference>
<feature type="chain" id="PRO_5032781398" description="Phospholipase B1, membrane-associated" evidence="45">
    <location>
        <begin position="21"/>
        <end position="561"/>
    </location>
</feature>
<comment type="catalytic activity">
    <reaction evidence="38">
        <text>1-O-hexadecyl-2-(9Z)-octadecenoyl-sn-glycero-3-phosphocholine + H2O = 1-O-hexadecyl-sn-glycero-3-phosphocholine + (9Z)-octadecenoate + H(+)</text>
        <dbReference type="Rhea" id="RHEA:40915"/>
        <dbReference type="ChEBI" id="CHEBI:15377"/>
        <dbReference type="ChEBI" id="CHEBI:15378"/>
        <dbReference type="ChEBI" id="CHEBI:30823"/>
        <dbReference type="ChEBI" id="CHEBI:34112"/>
        <dbReference type="ChEBI" id="CHEBI:64496"/>
    </reaction>
    <physiologicalReaction direction="left-to-right" evidence="38">
        <dbReference type="Rhea" id="RHEA:40916"/>
    </physiologicalReaction>
</comment>
<comment type="similarity">
    <text evidence="2">Belongs to the 'GDSL' lipolytic enzyme family. Phospholipase B1 subfamily.</text>
</comment>
<evidence type="ECO:0000256" key="40">
    <source>
        <dbReference type="ARBA" id="ARBA00049363"/>
    </source>
</evidence>
<evidence type="ECO:0000256" key="36">
    <source>
        <dbReference type="ARBA" id="ARBA00048699"/>
    </source>
</evidence>
<comment type="caution">
    <text evidence="46">The sequence shown here is derived from an EMBL/GenBank/DDBJ whole genome shotgun (WGS) entry which is preliminary data.</text>
</comment>
<evidence type="ECO:0000256" key="18">
    <source>
        <dbReference type="ARBA" id="ARBA00031485"/>
    </source>
</evidence>
<dbReference type="InterPro" id="IPR001087">
    <property type="entry name" value="GDSL"/>
</dbReference>
<comment type="catalytic activity">
    <reaction evidence="29">
        <text>1,2-dihexadecanoyl-sn-glycero-3-phosphocholine + H2O = 1-hexadecanoyl-sn-glycero-3-phosphocholine + hexadecanoate + H(+)</text>
        <dbReference type="Rhea" id="RHEA:41223"/>
        <dbReference type="ChEBI" id="CHEBI:7896"/>
        <dbReference type="ChEBI" id="CHEBI:15377"/>
        <dbReference type="ChEBI" id="CHEBI:15378"/>
        <dbReference type="ChEBI" id="CHEBI:72998"/>
        <dbReference type="ChEBI" id="CHEBI:72999"/>
    </reaction>
    <physiologicalReaction direction="left-to-right" evidence="29">
        <dbReference type="Rhea" id="RHEA:41224"/>
    </physiologicalReaction>
</comment>
<evidence type="ECO:0000256" key="33">
    <source>
        <dbReference type="ARBA" id="ARBA00048454"/>
    </source>
</evidence>
<evidence type="ECO:0000256" key="27">
    <source>
        <dbReference type="ARBA" id="ARBA00048049"/>
    </source>
</evidence>
<comment type="catalytic activity">
    <reaction evidence="35">
        <text>1-hexadecanoyl-sn-glycero-3-phosphocholine + H2O = sn-glycerol 3-phosphocholine + hexadecanoate + H(+)</text>
        <dbReference type="Rhea" id="RHEA:40435"/>
        <dbReference type="ChEBI" id="CHEBI:7896"/>
        <dbReference type="ChEBI" id="CHEBI:15377"/>
        <dbReference type="ChEBI" id="CHEBI:15378"/>
        <dbReference type="ChEBI" id="CHEBI:16870"/>
        <dbReference type="ChEBI" id="CHEBI:72998"/>
    </reaction>
    <physiologicalReaction direction="left-to-right" evidence="35">
        <dbReference type="Rhea" id="RHEA:40436"/>
    </physiologicalReaction>
</comment>
<comment type="catalytic activity">
    <reaction evidence="37">
        <text>1,3-dihexadecanoyl-2-(9Z-octadecenoyl)glycerol + H2O = 1,3-dihexadecanoylglycerol + (9Z)-octadecenoate + H(+)</text>
        <dbReference type="Rhea" id="RHEA:40983"/>
        <dbReference type="ChEBI" id="CHEBI:15377"/>
        <dbReference type="ChEBI" id="CHEBI:15378"/>
        <dbReference type="ChEBI" id="CHEBI:30823"/>
        <dbReference type="ChEBI" id="CHEBI:75688"/>
        <dbReference type="ChEBI" id="CHEBI:77619"/>
    </reaction>
    <physiologicalReaction direction="left-to-right" evidence="37">
        <dbReference type="Rhea" id="RHEA:40984"/>
    </physiologicalReaction>
</comment>
<comment type="catalytic activity">
    <reaction evidence="33">
        <text>a 1-acyl-sn-glycero-3-phosphocholine + H2O = sn-glycerol 3-phosphocholine + a fatty acid + H(+)</text>
        <dbReference type="Rhea" id="RHEA:15177"/>
        <dbReference type="ChEBI" id="CHEBI:15377"/>
        <dbReference type="ChEBI" id="CHEBI:15378"/>
        <dbReference type="ChEBI" id="CHEBI:16870"/>
        <dbReference type="ChEBI" id="CHEBI:28868"/>
        <dbReference type="ChEBI" id="CHEBI:58168"/>
        <dbReference type="EC" id="3.1.1.5"/>
    </reaction>
    <physiologicalReaction direction="left-to-right" evidence="33">
        <dbReference type="Rhea" id="RHEA:15178"/>
    </physiologicalReaction>
</comment>
<comment type="catalytic activity">
    <reaction evidence="41">
        <text>1,3-di-(9Z-octadecenoyl)-glycerol + H2O = 1-(9Z-octadecenoyl)-glycerol + (9Z)-octadecenoate + H(+)</text>
        <dbReference type="Rhea" id="RHEA:39939"/>
        <dbReference type="ChEBI" id="CHEBI:15377"/>
        <dbReference type="ChEBI" id="CHEBI:15378"/>
        <dbReference type="ChEBI" id="CHEBI:30823"/>
        <dbReference type="ChEBI" id="CHEBI:75342"/>
        <dbReference type="ChEBI" id="CHEBI:75735"/>
    </reaction>
    <physiologicalReaction direction="left-to-right" evidence="41">
        <dbReference type="Rhea" id="RHEA:39940"/>
    </physiologicalReaction>
</comment>
<evidence type="ECO:0000256" key="41">
    <source>
        <dbReference type="ARBA" id="ARBA00049372"/>
    </source>
</evidence>
<dbReference type="GO" id="GO:0006644">
    <property type="term" value="P:phospholipid metabolic process"/>
    <property type="evidence" value="ECO:0007669"/>
    <property type="project" value="TreeGrafter"/>
</dbReference>
<protein>
    <recommendedName>
        <fullName evidence="3">Phospholipase B1, membrane-associated</fullName>
    </recommendedName>
    <alternativeName>
        <fullName evidence="16">Lysophospholipase</fullName>
    </alternativeName>
    <alternativeName>
        <fullName evidence="17">Phospholipase A2</fullName>
    </alternativeName>
    <alternativeName>
        <fullName evidence="19">Phospholipase B/lipase</fullName>
    </alternativeName>
    <alternativeName>
        <fullName evidence="18">Triacylglycerol lipase</fullName>
    </alternativeName>
</protein>
<dbReference type="SUPFAM" id="SSF52266">
    <property type="entry name" value="SGNH hydrolase"/>
    <property type="match status" value="1"/>
</dbReference>
<evidence type="ECO:0000256" key="21">
    <source>
        <dbReference type="ARBA" id="ARBA00047324"/>
    </source>
</evidence>
<evidence type="ECO:0000256" key="1">
    <source>
        <dbReference type="ARBA" id="ARBA00004247"/>
    </source>
</evidence>
<feature type="transmembrane region" description="Helical" evidence="44">
    <location>
        <begin position="481"/>
        <end position="499"/>
    </location>
</feature>
<dbReference type="CDD" id="cd01824">
    <property type="entry name" value="Phospholipase_B_like"/>
    <property type="match status" value="1"/>
</dbReference>
<evidence type="ECO:0000256" key="7">
    <source>
        <dbReference type="ARBA" id="ARBA00022737"/>
    </source>
</evidence>
<sequence>MKLIAVTLALFAFFLGGNDALDAKEYIAYIDELSLNETFLEEYAKWSFNLFSQPDYLYGDQHRKFPCDLSTNASAAVPTSVHALRPRDIKCIGAMGDSLTAGLGAHALTPIGLLFENRGVSWSVGGDHTYNKVLSVPNTLRQYSPVLEGYSTKVSMMVFNGQDAKNNHLNVAKSGDRSNHMPYQADLLMKRLKQEELCDWNNDWKMITFFVGGNDLCSFCEDPNITKHTPEQYLSYVRDTIDKLYNAPIPRTLVNLVLVLDVRSVKELNSGGFVCQVLHKRTCPCAAFPTAEQEKILDDYIPRYQQILIDLVSSGRYDTRDDFTVVVQPFLAKTQLPRKENHQIDFSYFAPDCFHFSGQYTRLACEQVHFLLTRTLFLGKGHSQAALSLWNNMLEPVGGKQWFWHMGETLKCPTEQYPYIFTNKNSAKALEEYQRSTTTTEEVSPKISSSSSKPSANSTEQHRHHKHHKSDSGSLLSRSQFAVFIGCFFLLMLLLILAITKRQQIRVFINKNGRHHLNGFENPEYPDENDDVEIWNRSNVKSGFSLNNDVPKTHGARISFE</sequence>
<dbReference type="AlphaFoldDB" id="A0A815UWK6"/>